<reference evidence="1 2" key="1">
    <citation type="submission" date="2021-07" db="EMBL/GenBank/DDBJ databases">
        <title>Isolation and characterization of bacteria from a gold mining with a capacity of golden bioaccumulation.</title>
        <authorList>
            <person name="Yang X.J."/>
        </authorList>
    </citation>
    <scope>NUCLEOTIDE SEQUENCE [LARGE SCALE GENOMIC DNA]</scope>
    <source>
        <strain evidence="1 2">Au29</strain>
    </source>
</reference>
<evidence type="ECO:0000313" key="1">
    <source>
        <dbReference type="EMBL" id="QYC10075.1"/>
    </source>
</evidence>
<name>A0ABX8TI63_9CAUL</name>
<dbReference type="Proteomes" id="UP000824334">
    <property type="component" value="Chromosome"/>
</dbReference>
<organism evidence="1 2">
    <name type="scientific">Brevundimonas nasdae</name>
    <dbReference type="NCBI Taxonomy" id="172043"/>
    <lineage>
        <taxon>Bacteria</taxon>
        <taxon>Pseudomonadati</taxon>
        <taxon>Pseudomonadota</taxon>
        <taxon>Alphaproteobacteria</taxon>
        <taxon>Caulobacterales</taxon>
        <taxon>Caulobacteraceae</taxon>
        <taxon>Brevundimonas</taxon>
    </lineage>
</organism>
<sequence>MARPSDAAAEASSGKGHRCVGVEALLAFMTTLEPETGWIDLVETYEVVGDLEIPRLDLGIYGDHGAYGQPAAERLRLAGERVEAMLDAVSRESKGFIFQVWLDSEEYPSRD</sequence>
<protein>
    <submittedName>
        <fullName evidence="1">Uncharacterized protein</fullName>
    </submittedName>
</protein>
<dbReference type="RefSeq" id="WP_219373668.1">
    <property type="nucleotide sequence ID" value="NZ_CP080034.1"/>
</dbReference>
<dbReference type="GeneID" id="94376823"/>
<accession>A0ABX8TI63</accession>
<keyword evidence="2" id="KW-1185">Reference proteome</keyword>
<dbReference type="EMBL" id="CP080034">
    <property type="protein sequence ID" value="QYC10075.1"/>
    <property type="molecule type" value="Genomic_DNA"/>
</dbReference>
<evidence type="ECO:0000313" key="2">
    <source>
        <dbReference type="Proteomes" id="UP000824334"/>
    </source>
</evidence>
<proteinExistence type="predicted"/>
<gene>
    <name evidence="1" type="ORF">KWG56_16155</name>
</gene>